<dbReference type="AlphaFoldDB" id="A0A839EYX6"/>
<evidence type="ECO:0000313" key="2">
    <source>
        <dbReference type="EMBL" id="MBA8889917.1"/>
    </source>
</evidence>
<sequence length="143" mass="15887">MVTHEDVRTLALALPDTREDGPLVFSVRNGDKYKGIAWPWRERVHPRKPRVVNHDVLAVRVADLDAKELLLLSDPDTFFTEPHYDGYPAVLVRLGRVTRTALRGLLQQACAAQAPKSARGRSTRATTAAPAARRKAATRSPRT</sequence>
<dbReference type="EMBL" id="JACGXL010000008">
    <property type="protein sequence ID" value="MBA8889917.1"/>
    <property type="molecule type" value="Genomic_DNA"/>
</dbReference>
<evidence type="ECO:0008006" key="4">
    <source>
        <dbReference type="Google" id="ProtNLM"/>
    </source>
</evidence>
<evidence type="ECO:0000256" key="1">
    <source>
        <dbReference type="SAM" id="MobiDB-lite"/>
    </source>
</evidence>
<protein>
    <recommendedName>
        <fullName evidence="4">YjbR protein</fullName>
    </recommendedName>
</protein>
<dbReference type="Proteomes" id="UP000550401">
    <property type="component" value="Unassembled WGS sequence"/>
</dbReference>
<keyword evidence="3" id="KW-1185">Reference proteome</keyword>
<accession>A0A839EYX6</accession>
<name>A0A839EYX6_9GAMM</name>
<evidence type="ECO:0000313" key="3">
    <source>
        <dbReference type="Proteomes" id="UP000550401"/>
    </source>
</evidence>
<organism evidence="2 3">
    <name type="scientific">Dokdonella fugitiva</name>
    <dbReference type="NCBI Taxonomy" id="328517"/>
    <lineage>
        <taxon>Bacteria</taxon>
        <taxon>Pseudomonadati</taxon>
        <taxon>Pseudomonadota</taxon>
        <taxon>Gammaproteobacteria</taxon>
        <taxon>Lysobacterales</taxon>
        <taxon>Rhodanobacteraceae</taxon>
        <taxon>Dokdonella</taxon>
    </lineage>
</organism>
<gene>
    <name evidence="2" type="ORF">FHW12_004164</name>
</gene>
<dbReference type="RefSeq" id="WP_182532941.1">
    <property type="nucleotide sequence ID" value="NZ_JACGXL010000008.1"/>
</dbReference>
<proteinExistence type="predicted"/>
<comment type="caution">
    <text evidence="2">The sequence shown here is derived from an EMBL/GenBank/DDBJ whole genome shotgun (WGS) entry which is preliminary data.</text>
</comment>
<reference evidence="2 3" key="1">
    <citation type="submission" date="2020-07" db="EMBL/GenBank/DDBJ databases">
        <title>Genomic Encyclopedia of Type Strains, Phase IV (KMG-V): Genome sequencing to study the core and pangenomes of soil and plant-associated prokaryotes.</title>
        <authorList>
            <person name="Whitman W."/>
        </authorList>
    </citation>
    <scope>NUCLEOTIDE SEQUENCE [LARGE SCALE GENOMIC DNA]</scope>
    <source>
        <strain evidence="2 3">RH2WT43</strain>
    </source>
</reference>
<feature type="compositionally biased region" description="Basic residues" evidence="1">
    <location>
        <begin position="132"/>
        <end position="143"/>
    </location>
</feature>
<feature type="region of interest" description="Disordered" evidence="1">
    <location>
        <begin position="112"/>
        <end position="143"/>
    </location>
</feature>